<keyword evidence="3" id="KW-0456">Lyase</keyword>
<feature type="region of interest" description="Disordered" evidence="6">
    <location>
        <begin position="136"/>
        <end position="160"/>
    </location>
</feature>
<dbReference type="InterPro" id="IPR026044">
    <property type="entry name" value="MltA"/>
</dbReference>
<dbReference type="PANTHER" id="PTHR30124:SF0">
    <property type="entry name" value="MEMBRANE-BOUND LYTIC MUREIN TRANSGLYCOSYLASE A"/>
    <property type="match status" value="1"/>
</dbReference>
<dbReference type="SMART" id="SM00925">
    <property type="entry name" value="MltA"/>
    <property type="match status" value="1"/>
</dbReference>
<dbReference type="EMBL" id="JBBYXI010000001">
    <property type="protein sequence ID" value="MEN3929631.1"/>
    <property type="molecule type" value="Genomic_DNA"/>
</dbReference>
<dbReference type="Proteomes" id="UP001418637">
    <property type="component" value="Unassembled WGS sequence"/>
</dbReference>
<reference evidence="8 9" key="1">
    <citation type="submission" date="2024-04" db="EMBL/GenBank/DDBJ databases">
        <title>A novel species isolated from cricket.</title>
        <authorList>
            <person name="Wang H.-C."/>
        </authorList>
    </citation>
    <scope>NUCLEOTIDE SEQUENCE [LARGE SCALE GENOMIC DNA]</scope>
    <source>
        <strain evidence="8 9">WL0021</strain>
    </source>
</reference>
<evidence type="ECO:0000256" key="6">
    <source>
        <dbReference type="SAM" id="MobiDB-lite"/>
    </source>
</evidence>
<dbReference type="InterPro" id="IPR036908">
    <property type="entry name" value="RlpA-like_sf"/>
</dbReference>
<accession>A0ABV0BHN0</accession>
<evidence type="ECO:0000256" key="1">
    <source>
        <dbReference type="ARBA" id="ARBA00001420"/>
    </source>
</evidence>
<evidence type="ECO:0000313" key="9">
    <source>
        <dbReference type="Proteomes" id="UP001418637"/>
    </source>
</evidence>
<protein>
    <recommendedName>
        <fullName evidence="2">peptidoglycan lytic exotransglycosylase</fullName>
        <ecNumber evidence="2">4.2.2.n1</ecNumber>
    </recommendedName>
    <alternativeName>
        <fullName evidence="5">Murein hydrolase A</fullName>
    </alternativeName>
</protein>
<dbReference type="CDD" id="cd14485">
    <property type="entry name" value="mltA_like_LT_A"/>
    <property type="match status" value="1"/>
</dbReference>
<evidence type="ECO:0000259" key="7">
    <source>
        <dbReference type="SMART" id="SM00925"/>
    </source>
</evidence>
<evidence type="ECO:0000313" key="8">
    <source>
        <dbReference type="EMBL" id="MEN3929631.1"/>
    </source>
</evidence>
<evidence type="ECO:0000256" key="5">
    <source>
        <dbReference type="ARBA" id="ARBA00030918"/>
    </source>
</evidence>
<dbReference type="Gene3D" id="2.40.40.10">
    <property type="entry name" value="RlpA-like domain"/>
    <property type="match status" value="1"/>
</dbReference>
<sequence>MTSTFAQAAPSGDIHLKKLAFSELQGWKNDAQDVAYAVFLKSCEALENDKSVLRPAKSMEDALRSICKKAFQLGSLDSEKARQFFEAEFTPWLVNYKGSDTVLLTGYYEPELSGSLVATDEFSVPLLARPDDLETIPEGESRPGIEAGLRGAKRTSKGFEPYPTRQEIEEGALRDKAQPLVYLRRPSEAFIIHVQGSTRIRLPDNSSVRVAYAGRNGQPYTSIGRLLIERGAILQDEMSLERLMGWLDANPKDARALMHQNKSFIFFRLATELSEHEGPIGGQGIPLFPERSLAVDRNIWSYGMPFWLEGVLPVTENQTKPLNRLMIAQDTGSAILGAARGDFYFGSGKAAGTLAGLMRHQTRFIVLQPRGLKPAVPDAHYEQ</sequence>
<comment type="catalytic activity">
    <reaction evidence="1">
        <text>Exolytic cleavage of the (1-&gt;4)-beta-glycosidic linkage between N-acetylmuramic acid (MurNAc) and N-acetylglucosamine (GlcNAc) residues in peptidoglycan, from either the reducing or the non-reducing ends of the peptidoglycan chains, with concomitant formation of a 1,6-anhydrobond in the MurNAc residue.</text>
        <dbReference type="EC" id="4.2.2.n1"/>
    </reaction>
</comment>
<comment type="caution">
    <text evidence="8">The sequence shown here is derived from an EMBL/GenBank/DDBJ whole genome shotgun (WGS) entry which is preliminary data.</text>
</comment>
<gene>
    <name evidence="8" type="ORF">WJT86_00985</name>
</gene>
<dbReference type="Gene3D" id="2.40.240.50">
    <property type="entry name" value="Barwin-like endoglucanases"/>
    <property type="match status" value="1"/>
</dbReference>
<dbReference type="EC" id="4.2.2.n1" evidence="2"/>
<dbReference type="Pfam" id="PF03562">
    <property type="entry name" value="MltA"/>
    <property type="match status" value="1"/>
</dbReference>
<evidence type="ECO:0000256" key="3">
    <source>
        <dbReference type="ARBA" id="ARBA00023239"/>
    </source>
</evidence>
<evidence type="ECO:0000256" key="4">
    <source>
        <dbReference type="ARBA" id="ARBA00023316"/>
    </source>
</evidence>
<dbReference type="RefSeq" id="WP_346335627.1">
    <property type="nucleotide sequence ID" value="NZ_JBBYXI010000001.1"/>
</dbReference>
<keyword evidence="4" id="KW-0961">Cell wall biogenesis/degradation</keyword>
<keyword evidence="9" id="KW-1185">Reference proteome</keyword>
<dbReference type="Pfam" id="PF06725">
    <property type="entry name" value="3D"/>
    <property type="match status" value="1"/>
</dbReference>
<feature type="domain" description="Lytic transglycosylase MltA" evidence="7">
    <location>
        <begin position="111"/>
        <end position="268"/>
    </location>
</feature>
<evidence type="ECO:0000256" key="2">
    <source>
        <dbReference type="ARBA" id="ARBA00012587"/>
    </source>
</evidence>
<name>A0ABV0BHN0_9HYPH</name>
<dbReference type="PIRSF" id="PIRSF019422">
    <property type="entry name" value="MltA"/>
    <property type="match status" value="1"/>
</dbReference>
<organism evidence="8 9">
    <name type="scientific">Hohaiivirga grylli</name>
    <dbReference type="NCBI Taxonomy" id="3133970"/>
    <lineage>
        <taxon>Bacteria</taxon>
        <taxon>Pseudomonadati</taxon>
        <taxon>Pseudomonadota</taxon>
        <taxon>Alphaproteobacteria</taxon>
        <taxon>Hyphomicrobiales</taxon>
        <taxon>Methylobacteriaceae</taxon>
        <taxon>Hohaiivirga</taxon>
    </lineage>
</organism>
<dbReference type="CDD" id="cd14668">
    <property type="entry name" value="mlta_B"/>
    <property type="match status" value="1"/>
</dbReference>
<dbReference type="PANTHER" id="PTHR30124">
    <property type="entry name" value="MEMBRANE-BOUND LYTIC MUREIN TRANSGLYCOSYLASE A"/>
    <property type="match status" value="1"/>
</dbReference>
<proteinExistence type="predicted"/>
<dbReference type="InterPro" id="IPR010611">
    <property type="entry name" value="3D_dom"/>
</dbReference>
<dbReference type="InterPro" id="IPR005300">
    <property type="entry name" value="MltA_B"/>
</dbReference>
<dbReference type="SUPFAM" id="SSF50685">
    <property type="entry name" value="Barwin-like endoglucanases"/>
    <property type="match status" value="1"/>
</dbReference>